<dbReference type="InterPro" id="IPR029787">
    <property type="entry name" value="Nucleotide_cyclase"/>
</dbReference>
<dbReference type="CDD" id="cd04598">
    <property type="entry name" value="CBS_pair_GGDEF_EAL"/>
    <property type="match status" value="1"/>
</dbReference>
<dbReference type="SUPFAM" id="SSF54631">
    <property type="entry name" value="CBS-domain pair"/>
    <property type="match status" value="1"/>
</dbReference>
<dbReference type="OrthoDB" id="9813903at2"/>
<dbReference type="Gene3D" id="3.10.580.10">
    <property type="entry name" value="CBS-domain"/>
    <property type="match status" value="1"/>
</dbReference>
<accession>A0A3Q9BSZ5</accession>
<dbReference type="PROSITE" id="PS50887">
    <property type="entry name" value="GGDEF"/>
    <property type="match status" value="1"/>
</dbReference>
<dbReference type="PROSITE" id="PS50883">
    <property type="entry name" value="EAL"/>
    <property type="match status" value="1"/>
</dbReference>
<sequence length="620" mass="69770">MTDDPLEYAFYEAVSDSLTSEQLSQQKSSAVLTQLHRIIRHQLLSARFQPIIHMHSGEILGYEGLIRGPSDSPLHSPLNLFSAAAEHNLTVTVEHLCRRIVLEQFAALNLPGKLFLNVSPECLLQRDAKHGETLDYIHELGINPERVIIELTEYQPTHDYSLLREAVLHYRNMGFEIAIDDLGEGFSSLRLWSELKPEYVKIDMHFIQGIDLDPVKMQFVRSIQSIAEQCGTHVVAEGIETQAELIAIRDLGVSCGQGYHIARPDASPAKAISANVAKLLSGPQSNGKLRQNARFEPESTIEKILKTPITVSSSMRNNEVDALFLRDPKLQIIPIVDDGIPIGLINRYHMIDCFARPFQRELYGKKACTVFMDVAPIIVDKNTSMQAVSHIIVEANPDQLINGIIITDQGKYLGLGTGPDLMREITQMQIKAARYANPLTQLPGNVPINEHIDELLQKHTPFVACYCDLDHFKPFNDMYGYRRGDDIIQMTGELLLQHCDVQHDFIGHIGGDDFIILFQSEDWEARCLALLENFSNTILDFYSNEDKQQGGYLSEDRQGKKVFHPLVSLSLGVIKSRPQQYYSHHQISIAASDAKKQAKKIHGNSLFVDRRGELETSSQL</sequence>
<dbReference type="InterPro" id="IPR001633">
    <property type="entry name" value="EAL_dom"/>
</dbReference>
<evidence type="ECO:0000313" key="3">
    <source>
        <dbReference type="EMBL" id="AZP13548.1"/>
    </source>
</evidence>
<evidence type="ECO:0000259" key="1">
    <source>
        <dbReference type="PROSITE" id="PS50883"/>
    </source>
</evidence>
<feature type="domain" description="GGDEF" evidence="2">
    <location>
        <begin position="460"/>
        <end position="611"/>
    </location>
</feature>
<dbReference type="InterPro" id="IPR050706">
    <property type="entry name" value="Cyclic-di-GMP_PDE-like"/>
</dbReference>
<dbReference type="PANTHER" id="PTHR33121:SF76">
    <property type="entry name" value="SIGNALING PROTEIN"/>
    <property type="match status" value="1"/>
</dbReference>
<protein>
    <submittedName>
        <fullName evidence="3">GGDEF domain-containing protein</fullName>
    </submittedName>
</protein>
<organism evidence="3 4">
    <name type="scientific">Undibacterium parvum</name>
    <dbReference type="NCBI Taxonomy" id="401471"/>
    <lineage>
        <taxon>Bacteria</taxon>
        <taxon>Pseudomonadati</taxon>
        <taxon>Pseudomonadota</taxon>
        <taxon>Betaproteobacteria</taxon>
        <taxon>Burkholderiales</taxon>
        <taxon>Oxalobacteraceae</taxon>
        <taxon>Undibacterium</taxon>
    </lineage>
</organism>
<dbReference type="PANTHER" id="PTHR33121">
    <property type="entry name" value="CYCLIC DI-GMP PHOSPHODIESTERASE PDEF"/>
    <property type="match status" value="1"/>
</dbReference>
<feature type="domain" description="EAL" evidence="1">
    <location>
        <begin position="28"/>
        <end position="278"/>
    </location>
</feature>
<reference evidence="3 4" key="1">
    <citation type="journal article" date="2011" name="Int. J. Syst. Evol. Microbiol.">
        <title>Description of Undibacterium oligocarboniphilum sp. nov., isolated from purified water, and Undibacterium pigrum strain CCUG 49012 as the type strain of Undibacterium parvum sp. nov., and emended descriptions of the genus Undibacterium and the species Undibacterium pigrum.</title>
        <authorList>
            <person name="Eder W."/>
            <person name="Wanner G."/>
            <person name="Ludwig W."/>
            <person name="Busse H.J."/>
            <person name="Ziemke-Kageler F."/>
            <person name="Lang E."/>
        </authorList>
    </citation>
    <scope>NUCLEOTIDE SEQUENCE [LARGE SCALE GENOMIC DNA]</scope>
    <source>
        <strain evidence="3 4">DSM 23061</strain>
    </source>
</reference>
<evidence type="ECO:0000313" key="4">
    <source>
        <dbReference type="Proteomes" id="UP000275663"/>
    </source>
</evidence>
<dbReference type="GO" id="GO:0071111">
    <property type="term" value="F:cyclic-guanylate-specific phosphodiesterase activity"/>
    <property type="evidence" value="ECO:0007669"/>
    <property type="project" value="InterPro"/>
</dbReference>
<dbReference type="SMART" id="SM00052">
    <property type="entry name" value="EAL"/>
    <property type="match status" value="1"/>
</dbReference>
<keyword evidence="4" id="KW-1185">Reference proteome</keyword>
<dbReference type="Gene3D" id="3.20.20.450">
    <property type="entry name" value="EAL domain"/>
    <property type="match status" value="1"/>
</dbReference>
<dbReference type="EMBL" id="CP034464">
    <property type="protein sequence ID" value="AZP13548.1"/>
    <property type="molecule type" value="Genomic_DNA"/>
</dbReference>
<dbReference type="Pfam" id="PF00990">
    <property type="entry name" value="GGDEF"/>
    <property type="match status" value="1"/>
</dbReference>
<dbReference type="InterPro" id="IPR035919">
    <property type="entry name" value="EAL_sf"/>
</dbReference>
<dbReference type="Proteomes" id="UP000275663">
    <property type="component" value="Chromosome"/>
</dbReference>
<proteinExistence type="predicted"/>
<evidence type="ECO:0000259" key="2">
    <source>
        <dbReference type="PROSITE" id="PS50887"/>
    </source>
</evidence>
<dbReference type="InterPro" id="IPR000160">
    <property type="entry name" value="GGDEF_dom"/>
</dbReference>
<dbReference type="SUPFAM" id="SSF141868">
    <property type="entry name" value="EAL domain-like"/>
    <property type="match status" value="1"/>
</dbReference>
<dbReference type="CDD" id="cd01948">
    <property type="entry name" value="EAL"/>
    <property type="match status" value="1"/>
</dbReference>
<gene>
    <name evidence="3" type="ORF">EJN92_17065</name>
</gene>
<dbReference type="AlphaFoldDB" id="A0A3Q9BSZ5"/>
<dbReference type="InterPro" id="IPR046342">
    <property type="entry name" value="CBS_dom_sf"/>
</dbReference>
<dbReference type="KEGG" id="upv:EJN92_17065"/>
<dbReference type="Gene3D" id="3.30.70.270">
    <property type="match status" value="1"/>
</dbReference>
<dbReference type="SMART" id="SM00267">
    <property type="entry name" value="GGDEF"/>
    <property type="match status" value="1"/>
</dbReference>
<dbReference type="CDD" id="cd01949">
    <property type="entry name" value="GGDEF"/>
    <property type="match status" value="1"/>
</dbReference>
<name>A0A3Q9BSZ5_9BURK</name>
<dbReference type="SUPFAM" id="SSF55073">
    <property type="entry name" value="Nucleotide cyclase"/>
    <property type="match status" value="1"/>
</dbReference>
<dbReference type="NCBIfam" id="TIGR00254">
    <property type="entry name" value="GGDEF"/>
    <property type="match status" value="1"/>
</dbReference>
<dbReference type="Pfam" id="PF00563">
    <property type="entry name" value="EAL"/>
    <property type="match status" value="1"/>
</dbReference>
<dbReference type="RefSeq" id="WP_126128920.1">
    <property type="nucleotide sequence ID" value="NZ_CP034464.1"/>
</dbReference>
<dbReference type="InterPro" id="IPR043128">
    <property type="entry name" value="Rev_trsase/Diguanyl_cyclase"/>
</dbReference>